<evidence type="ECO:0000313" key="2">
    <source>
        <dbReference type="Proteomes" id="UP000308836"/>
    </source>
</evidence>
<gene>
    <name evidence="1" type="ORF">E5336_09015</name>
</gene>
<dbReference type="EMBL" id="SRYG01000018">
    <property type="protein sequence ID" value="TGY65419.1"/>
    <property type="molecule type" value="Genomic_DNA"/>
</dbReference>
<dbReference type="Proteomes" id="UP000308836">
    <property type="component" value="Unassembled WGS sequence"/>
</dbReference>
<comment type="caution">
    <text evidence="1">The sequence shown here is derived from an EMBL/GenBank/DDBJ whole genome shotgun (WGS) entry which is preliminary data.</text>
</comment>
<sequence length="402" mass="43080">MMANKEAKLSAQTMGVFMIMNFTMSLSGTLFNGILDRIALEMGISVAQTGYLTSMYAYGAIGAPVLLALLRNAKRNAMLVGTLLGNIVFGLFSIVALDFFLLLAARFGLGLMGTTYGVVATTSVVALSDERQVGRNLSLLITGAAVSLMAGVPLCRVLIRDFSWQSINFALIVIMGLGVLYFVFCLPTIKASGDSLHLKQELAMLKERRVLLVVLGSLITFVGYGAFYTYVTPYLVERFPLLEPYMSGLLVLIGACCFLGNLFGGVVCDKIGFEKAWWIGSVLQAVLGAAILMSQRYVVANVLFVLVWMFNGWFIGLQLNTGINLVTGRKSNLVVSINNSIIQFAQALGTSIAAVVIARAGISMDIVISIVTFAGAVTLILLLSGGRIIKTSKDATLLAKGE</sequence>
<keyword evidence="2" id="KW-1185">Reference proteome</keyword>
<accession>A0AC61R6E4</accession>
<name>A0AC61R6E4_9FIRM</name>
<evidence type="ECO:0000313" key="1">
    <source>
        <dbReference type="EMBL" id="TGY65419.1"/>
    </source>
</evidence>
<organism evidence="1 2">
    <name type="scientific">Dubosiella muris</name>
    <dbReference type="NCBI Taxonomy" id="3038133"/>
    <lineage>
        <taxon>Bacteria</taxon>
        <taxon>Bacillati</taxon>
        <taxon>Bacillota</taxon>
        <taxon>Erysipelotrichia</taxon>
        <taxon>Erysipelotrichales</taxon>
        <taxon>Erysipelotrichaceae</taxon>
        <taxon>Dubosiella</taxon>
    </lineage>
</organism>
<reference evidence="1" key="1">
    <citation type="submission" date="2019-04" db="EMBL/GenBank/DDBJ databases">
        <title>Microbes associate with the intestines of laboratory mice.</title>
        <authorList>
            <person name="Navarre W."/>
            <person name="Wong E."/>
            <person name="Huang K."/>
            <person name="Tropini C."/>
            <person name="Ng K."/>
            <person name="Yu B."/>
        </authorList>
    </citation>
    <scope>NUCLEOTIDE SEQUENCE</scope>
    <source>
        <strain evidence="1">NM09_H32</strain>
    </source>
</reference>
<protein>
    <submittedName>
        <fullName evidence="1">MFS transporter</fullName>
    </submittedName>
</protein>
<proteinExistence type="predicted"/>